<protein>
    <submittedName>
        <fullName evidence="2">Uncharacterized protein</fullName>
    </submittedName>
</protein>
<comment type="caution">
    <text evidence="2">The sequence shown here is derived from an EMBL/GenBank/DDBJ whole genome shotgun (WGS) entry which is preliminary data.</text>
</comment>
<organism evidence="2 3">
    <name type="scientific">Eumeta variegata</name>
    <name type="common">Bagworm moth</name>
    <name type="synonym">Eumeta japonica</name>
    <dbReference type="NCBI Taxonomy" id="151549"/>
    <lineage>
        <taxon>Eukaryota</taxon>
        <taxon>Metazoa</taxon>
        <taxon>Ecdysozoa</taxon>
        <taxon>Arthropoda</taxon>
        <taxon>Hexapoda</taxon>
        <taxon>Insecta</taxon>
        <taxon>Pterygota</taxon>
        <taxon>Neoptera</taxon>
        <taxon>Endopterygota</taxon>
        <taxon>Lepidoptera</taxon>
        <taxon>Glossata</taxon>
        <taxon>Ditrysia</taxon>
        <taxon>Tineoidea</taxon>
        <taxon>Psychidae</taxon>
        <taxon>Oiketicinae</taxon>
        <taxon>Eumeta</taxon>
    </lineage>
</organism>
<evidence type="ECO:0000313" key="2">
    <source>
        <dbReference type="EMBL" id="GBP47990.1"/>
    </source>
</evidence>
<accession>A0A4C1WAT4</accession>
<reference evidence="2 3" key="1">
    <citation type="journal article" date="2019" name="Commun. Biol.">
        <title>The bagworm genome reveals a unique fibroin gene that provides high tensile strength.</title>
        <authorList>
            <person name="Kono N."/>
            <person name="Nakamura H."/>
            <person name="Ohtoshi R."/>
            <person name="Tomita M."/>
            <person name="Numata K."/>
            <person name="Arakawa K."/>
        </authorList>
    </citation>
    <scope>NUCLEOTIDE SEQUENCE [LARGE SCALE GENOMIC DNA]</scope>
</reference>
<proteinExistence type="predicted"/>
<gene>
    <name evidence="2" type="ORF">EVAR_40414_1</name>
</gene>
<dbReference type="Proteomes" id="UP000299102">
    <property type="component" value="Unassembled WGS sequence"/>
</dbReference>
<sequence>MTYKSREDIMVMGVLLNTRYNLYIGGYHQRNTAYAAQRETLLVPDTFAKVRRGPIGRHVPAESSHVTGVILQKGVVARRLGVRGRRAGRGGGSSRRARALRST</sequence>
<name>A0A4C1WAT4_EUMVA</name>
<dbReference type="AlphaFoldDB" id="A0A4C1WAT4"/>
<dbReference type="EMBL" id="BGZK01000514">
    <property type="protein sequence ID" value="GBP47990.1"/>
    <property type="molecule type" value="Genomic_DNA"/>
</dbReference>
<evidence type="ECO:0000313" key="3">
    <source>
        <dbReference type="Proteomes" id="UP000299102"/>
    </source>
</evidence>
<evidence type="ECO:0000256" key="1">
    <source>
        <dbReference type="SAM" id="MobiDB-lite"/>
    </source>
</evidence>
<keyword evidence="3" id="KW-1185">Reference proteome</keyword>
<feature type="region of interest" description="Disordered" evidence="1">
    <location>
        <begin position="84"/>
        <end position="103"/>
    </location>
</feature>